<evidence type="ECO:0000259" key="7">
    <source>
        <dbReference type="Pfam" id="PF21982"/>
    </source>
</evidence>
<organism evidence="8 9">
    <name type="scientific">Pelotomaculum schinkii</name>
    <dbReference type="NCBI Taxonomy" id="78350"/>
    <lineage>
        <taxon>Bacteria</taxon>
        <taxon>Bacillati</taxon>
        <taxon>Bacillota</taxon>
        <taxon>Clostridia</taxon>
        <taxon>Eubacteriales</taxon>
        <taxon>Desulfotomaculaceae</taxon>
        <taxon>Pelotomaculum</taxon>
    </lineage>
</organism>
<dbReference type="AlphaFoldDB" id="A0A4Y7RCP0"/>
<reference evidence="8 9" key="1">
    <citation type="journal article" date="2018" name="Environ. Microbiol.">
        <title>Novel energy conservation strategies and behaviour of Pelotomaculum schinkii driving syntrophic propionate catabolism.</title>
        <authorList>
            <person name="Hidalgo-Ahumada C.A.P."/>
            <person name="Nobu M.K."/>
            <person name="Narihiro T."/>
            <person name="Tamaki H."/>
            <person name="Liu W.T."/>
            <person name="Kamagata Y."/>
            <person name="Stams A.J.M."/>
            <person name="Imachi H."/>
            <person name="Sousa D.Z."/>
        </authorList>
    </citation>
    <scope>NUCLEOTIDE SEQUENCE [LARGE SCALE GENOMIC DNA]</scope>
    <source>
        <strain evidence="8 9">HH</strain>
    </source>
</reference>
<dbReference type="Gene3D" id="1.10.10.10">
    <property type="entry name" value="Winged helix-like DNA-binding domain superfamily/Winged helix DNA-binding domain"/>
    <property type="match status" value="2"/>
</dbReference>
<dbReference type="InterPro" id="IPR036388">
    <property type="entry name" value="WH-like_DNA-bd_sf"/>
</dbReference>
<gene>
    <name evidence="5 8" type="primary">recX</name>
    <name evidence="8" type="ORF">Psch_00320</name>
</gene>
<dbReference type="InterPro" id="IPR003783">
    <property type="entry name" value="Regulatory_RecX"/>
</dbReference>
<dbReference type="GO" id="GO:0006282">
    <property type="term" value="P:regulation of DNA repair"/>
    <property type="evidence" value="ECO:0007669"/>
    <property type="project" value="UniProtKB-UniRule"/>
</dbReference>
<comment type="function">
    <text evidence="5">Modulates RecA activity.</text>
</comment>
<dbReference type="PANTHER" id="PTHR33602">
    <property type="entry name" value="REGULATORY PROTEIN RECX FAMILY PROTEIN"/>
    <property type="match status" value="1"/>
</dbReference>
<comment type="similarity">
    <text evidence="2 5">Belongs to the RecX family.</text>
</comment>
<accession>A0A4Y7RCP0</accession>
<sequence length="154" mass="17399">MNSEVDKAISFACRVLAYRRRTARELTEKLEKQGFAAEVNRSVIDTMSRYGYIDDKAYARLWIEQRLYKRGFPGLKRELLQKGVDTCIIDETIAEAGPEAEFKAAFLLALKKATQNGGACSYPRLARFLQNRGYSYESISRVGRTITTDSGAKP</sequence>
<feature type="domain" description="RecX first three-helical" evidence="7">
    <location>
        <begin position="9"/>
        <end position="45"/>
    </location>
</feature>
<evidence type="ECO:0000256" key="1">
    <source>
        <dbReference type="ARBA" id="ARBA00004496"/>
    </source>
</evidence>
<dbReference type="InterPro" id="IPR053924">
    <property type="entry name" value="RecX_HTH_2nd"/>
</dbReference>
<dbReference type="Pfam" id="PF21982">
    <property type="entry name" value="RecX_HTH1"/>
    <property type="match status" value="1"/>
</dbReference>
<proteinExistence type="inferred from homology"/>
<comment type="caution">
    <text evidence="8">The sequence shown here is derived from an EMBL/GenBank/DDBJ whole genome shotgun (WGS) entry which is preliminary data.</text>
</comment>
<dbReference type="EMBL" id="QFGA01000001">
    <property type="protein sequence ID" value="TEB06788.1"/>
    <property type="molecule type" value="Genomic_DNA"/>
</dbReference>
<evidence type="ECO:0000259" key="6">
    <source>
        <dbReference type="Pfam" id="PF02631"/>
    </source>
</evidence>
<comment type="subcellular location">
    <subcellularLocation>
        <location evidence="1 5">Cytoplasm</location>
    </subcellularLocation>
</comment>
<keyword evidence="4 5" id="KW-0963">Cytoplasm</keyword>
<feature type="domain" description="RecX second three-helical" evidence="6">
    <location>
        <begin position="54"/>
        <end position="92"/>
    </location>
</feature>
<dbReference type="Proteomes" id="UP000298324">
    <property type="component" value="Unassembled WGS sequence"/>
</dbReference>
<dbReference type="GO" id="GO:0005737">
    <property type="term" value="C:cytoplasm"/>
    <property type="evidence" value="ECO:0007669"/>
    <property type="project" value="UniProtKB-SubCell"/>
</dbReference>
<evidence type="ECO:0000313" key="9">
    <source>
        <dbReference type="Proteomes" id="UP000298324"/>
    </source>
</evidence>
<evidence type="ECO:0000256" key="3">
    <source>
        <dbReference type="ARBA" id="ARBA00018111"/>
    </source>
</evidence>
<keyword evidence="9" id="KW-1185">Reference proteome</keyword>
<protein>
    <recommendedName>
        <fullName evidence="3 5">Regulatory protein RecX</fullName>
    </recommendedName>
</protein>
<evidence type="ECO:0000313" key="8">
    <source>
        <dbReference type="EMBL" id="TEB06788.1"/>
    </source>
</evidence>
<dbReference type="InterPro" id="IPR053926">
    <property type="entry name" value="RecX_HTH_1st"/>
</dbReference>
<dbReference type="PANTHER" id="PTHR33602:SF1">
    <property type="entry name" value="REGULATORY PROTEIN RECX FAMILY PROTEIN"/>
    <property type="match status" value="1"/>
</dbReference>
<name>A0A4Y7RCP0_9FIRM</name>
<evidence type="ECO:0000256" key="4">
    <source>
        <dbReference type="ARBA" id="ARBA00022490"/>
    </source>
</evidence>
<evidence type="ECO:0000256" key="5">
    <source>
        <dbReference type="HAMAP-Rule" id="MF_01114"/>
    </source>
</evidence>
<evidence type="ECO:0000256" key="2">
    <source>
        <dbReference type="ARBA" id="ARBA00009695"/>
    </source>
</evidence>
<dbReference type="HAMAP" id="MF_01114">
    <property type="entry name" value="RecX"/>
    <property type="match status" value="1"/>
</dbReference>
<dbReference type="Pfam" id="PF02631">
    <property type="entry name" value="RecX_HTH2"/>
    <property type="match status" value="1"/>
</dbReference>
<dbReference type="RefSeq" id="WP_190238930.1">
    <property type="nucleotide sequence ID" value="NZ_QFGA01000001.1"/>
</dbReference>